<evidence type="ECO:0000313" key="4">
    <source>
        <dbReference type="Proteomes" id="UP000824540"/>
    </source>
</evidence>
<gene>
    <name evidence="3" type="ORF">JZ751_016372</name>
</gene>
<keyword evidence="4" id="KW-1185">Reference proteome</keyword>
<feature type="coiled-coil region" evidence="1">
    <location>
        <begin position="34"/>
        <end position="61"/>
    </location>
</feature>
<proteinExistence type="predicted"/>
<sequence>MSNCVSFHTQLASIMEVLANAAVAEICKLVDDGYAVLRLEVSESRKENKALKRKLQMMEHRIARGCAETGGGRNALVNNRPERNKICNTSRPTRERVFSKQIDVGLMRDAAAAAAAANIAAVDDDGAPTHPVVTWDECADMEEGSSESKEVPVKEERLEEESAPQKGPKCFAQRAMDLGADGGERSPTAKTPTRPANHTEELSEQHRTRHGVWEVSGPEPVLKAEAESECVTKSLQRRGAELREAGWNSLGTDSVMCERNRHLGTYFSQEDGDAEADG</sequence>
<evidence type="ECO:0000313" key="3">
    <source>
        <dbReference type="EMBL" id="KAG9342377.1"/>
    </source>
</evidence>
<dbReference type="OrthoDB" id="9439903at2759"/>
<comment type="caution">
    <text evidence="3">The sequence shown here is derived from an EMBL/GenBank/DDBJ whole genome shotgun (WGS) entry which is preliminary data.</text>
</comment>
<organism evidence="3 4">
    <name type="scientific">Albula glossodonta</name>
    <name type="common">roundjaw bonefish</name>
    <dbReference type="NCBI Taxonomy" id="121402"/>
    <lineage>
        <taxon>Eukaryota</taxon>
        <taxon>Metazoa</taxon>
        <taxon>Chordata</taxon>
        <taxon>Craniata</taxon>
        <taxon>Vertebrata</taxon>
        <taxon>Euteleostomi</taxon>
        <taxon>Actinopterygii</taxon>
        <taxon>Neopterygii</taxon>
        <taxon>Teleostei</taxon>
        <taxon>Albuliformes</taxon>
        <taxon>Albulidae</taxon>
        <taxon>Albula</taxon>
    </lineage>
</organism>
<evidence type="ECO:0000256" key="1">
    <source>
        <dbReference type="SAM" id="Coils"/>
    </source>
</evidence>
<keyword evidence="1" id="KW-0175">Coiled coil</keyword>
<feature type="compositionally biased region" description="Basic and acidic residues" evidence="2">
    <location>
        <begin position="197"/>
        <end position="206"/>
    </location>
</feature>
<protein>
    <submittedName>
        <fullName evidence="3">Uncharacterized protein</fullName>
    </submittedName>
</protein>
<feature type="compositionally biased region" description="Basic and acidic residues" evidence="2">
    <location>
        <begin position="146"/>
        <end position="157"/>
    </location>
</feature>
<accession>A0A8T2P147</accession>
<feature type="non-terminal residue" evidence="3">
    <location>
        <position position="278"/>
    </location>
</feature>
<evidence type="ECO:0000256" key="2">
    <source>
        <dbReference type="SAM" id="MobiDB-lite"/>
    </source>
</evidence>
<reference evidence="3" key="1">
    <citation type="thesis" date="2021" institute="BYU ScholarsArchive" country="Provo, UT, USA">
        <title>Applications of and Algorithms for Genome Assembly and Genomic Analyses with an Emphasis on Marine Teleosts.</title>
        <authorList>
            <person name="Pickett B.D."/>
        </authorList>
    </citation>
    <scope>NUCLEOTIDE SEQUENCE</scope>
    <source>
        <strain evidence="3">HI-2016</strain>
    </source>
</reference>
<dbReference type="Proteomes" id="UP000824540">
    <property type="component" value="Unassembled WGS sequence"/>
</dbReference>
<name>A0A8T2P147_9TELE</name>
<dbReference type="AlphaFoldDB" id="A0A8T2P147"/>
<feature type="region of interest" description="Disordered" evidence="2">
    <location>
        <begin position="140"/>
        <end position="209"/>
    </location>
</feature>
<dbReference type="EMBL" id="JAFBMS010000028">
    <property type="protein sequence ID" value="KAG9342377.1"/>
    <property type="molecule type" value="Genomic_DNA"/>
</dbReference>